<evidence type="ECO:0000256" key="1">
    <source>
        <dbReference type="ARBA" id="ARBA00023015"/>
    </source>
</evidence>
<proteinExistence type="predicted"/>
<dbReference type="InterPro" id="IPR051011">
    <property type="entry name" value="Metal_resp_trans_reg"/>
</dbReference>
<dbReference type="SMART" id="SM00418">
    <property type="entry name" value="HTH_ARSR"/>
    <property type="match status" value="1"/>
</dbReference>
<dbReference type="PROSITE" id="PS50987">
    <property type="entry name" value="HTH_ARSR_2"/>
    <property type="match status" value="1"/>
</dbReference>
<dbReference type="PRINTS" id="PR00778">
    <property type="entry name" value="HTHARSR"/>
</dbReference>
<evidence type="ECO:0000313" key="5">
    <source>
        <dbReference type="EMBL" id="CAG9172753.1"/>
    </source>
</evidence>
<feature type="domain" description="HTH arsR-type" evidence="4">
    <location>
        <begin position="1"/>
        <end position="95"/>
    </location>
</feature>
<dbReference type="EMBL" id="CAJZAF010000011">
    <property type="protein sequence ID" value="CAG9172753.1"/>
    <property type="molecule type" value="Genomic_DNA"/>
</dbReference>
<evidence type="ECO:0000259" key="4">
    <source>
        <dbReference type="PROSITE" id="PS50987"/>
    </source>
</evidence>
<name>A0ABM8WYU3_9BURK</name>
<dbReference type="Gene3D" id="1.10.10.10">
    <property type="entry name" value="Winged helix-like DNA-binding domain superfamily/Winged helix DNA-binding domain"/>
    <property type="match status" value="1"/>
</dbReference>
<evidence type="ECO:0000256" key="2">
    <source>
        <dbReference type="ARBA" id="ARBA00023125"/>
    </source>
</evidence>
<comment type="caution">
    <text evidence="5">The sequence shown here is derived from an EMBL/GenBank/DDBJ whole genome shotgun (WGS) entry which is preliminary data.</text>
</comment>
<organism evidence="5 6">
    <name type="scientific">Cupriavidus pinatubonensis</name>
    <dbReference type="NCBI Taxonomy" id="248026"/>
    <lineage>
        <taxon>Bacteria</taxon>
        <taxon>Pseudomonadati</taxon>
        <taxon>Pseudomonadota</taxon>
        <taxon>Betaproteobacteria</taxon>
        <taxon>Burkholderiales</taxon>
        <taxon>Burkholderiaceae</taxon>
        <taxon>Cupriavidus</taxon>
    </lineage>
</organism>
<gene>
    <name evidence="5" type="ORF">LMG23994_02484</name>
</gene>
<protein>
    <recommendedName>
        <fullName evidence="4">HTH arsR-type domain-containing protein</fullName>
    </recommendedName>
</protein>
<keyword evidence="3" id="KW-0804">Transcription</keyword>
<dbReference type="Pfam" id="PF12840">
    <property type="entry name" value="HTH_20"/>
    <property type="match status" value="1"/>
</dbReference>
<dbReference type="InterPro" id="IPR011991">
    <property type="entry name" value="ArsR-like_HTH"/>
</dbReference>
<dbReference type="InterPro" id="IPR036388">
    <property type="entry name" value="WH-like_DNA-bd_sf"/>
</dbReference>
<reference evidence="5 6" key="1">
    <citation type="submission" date="2021-08" db="EMBL/GenBank/DDBJ databases">
        <authorList>
            <person name="Peeters C."/>
        </authorList>
    </citation>
    <scope>NUCLEOTIDE SEQUENCE [LARGE SCALE GENOMIC DNA]</scope>
    <source>
        <strain evidence="5 6">LMG 23994</strain>
    </source>
</reference>
<sequence length="124" mass="13291">METFNAAELLAALGHEARLAVFRLLVEAGDEGLFPGVIGEQLGLVPGTLSFHLAHLSRVGLIQGRKEGRFIRYSTNYSTMGELLAFLTSNCCQGGSCLPKAEATATTVKRTVSVQKTFSRKACS</sequence>
<dbReference type="Proteomes" id="UP000701702">
    <property type="component" value="Unassembled WGS sequence"/>
</dbReference>
<keyword evidence="2" id="KW-0238">DNA-binding</keyword>
<dbReference type="PANTHER" id="PTHR43132">
    <property type="entry name" value="ARSENICAL RESISTANCE OPERON REPRESSOR ARSR-RELATED"/>
    <property type="match status" value="1"/>
</dbReference>
<dbReference type="CDD" id="cd00090">
    <property type="entry name" value="HTH_ARSR"/>
    <property type="match status" value="1"/>
</dbReference>
<evidence type="ECO:0000256" key="3">
    <source>
        <dbReference type="ARBA" id="ARBA00023163"/>
    </source>
</evidence>
<dbReference type="InterPro" id="IPR036390">
    <property type="entry name" value="WH_DNA-bd_sf"/>
</dbReference>
<keyword evidence="6" id="KW-1185">Reference proteome</keyword>
<dbReference type="InterPro" id="IPR001845">
    <property type="entry name" value="HTH_ArsR_DNA-bd_dom"/>
</dbReference>
<dbReference type="PANTHER" id="PTHR43132:SF2">
    <property type="entry name" value="ARSENICAL RESISTANCE OPERON REPRESSOR ARSR-RELATED"/>
    <property type="match status" value="1"/>
</dbReference>
<dbReference type="RefSeq" id="WP_224002397.1">
    <property type="nucleotide sequence ID" value="NZ_CAJZAF010000011.1"/>
</dbReference>
<dbReference type="SUPFAM" id="SSF46785">
    <property type="entry name" value="Winged helix' DNA-binding domain"/>
    <property type="match status" value="1"/>
</dbReference>
<accession>A0ABM8WYU3</accession>
<evidence type="ECO:0000313" key="6">
    <source>
        <dbReference type="Proteomes" id="UP000701702"/>
    </source>
</evidence>
<keyword evidence="1" id="KW-0805">Transcription regulation</keyword>